<evidence type="ECO:0000313" key="4">
    <source>
        <dbReference type="Proteomes" id="UP000031338"/>
    </source>
</evidence>
<dbReference type="InterPro" id="IPR057326">
    <property type="entry name" value="KR_dom"/>
</dbReference>
<dbReference type="InterPro" id="IPR051687">
    <property type="entry name" value="Peroxisomal_Beta-Oxidation"/>
</dbReference>
<comment type="similarity">
    <text evidence="1">Belongs to the short-chain dehydrogenases/reductases (SDR) family.</text>
</comment>
<protein>
    <submittedName>
        <fullName evidence="3">Short-chain dehydrogenase/reductase SDR</fullName>
    </submittedName>
</protein>
<name>A0A0B8ZWI4_9SPHN</name>
<dbReference type="InterPro" id="IPR002347">
    <property type="entry name" value="SDR_fam"/>
</dbReference>
<dbReference type="InterPro" id="IPR036291">
    <property type="entry name" value="NAD(P)-bd_dom_sf"/>
</dbReference>
<dbReference type="SUPFAM" id="SSF51735">
    <property type="entry name" value="NAD(P)-binding Rossmann-fold domains"/>
    <property type="match status" value="1"/>
</dbReference>
<dbReference type="Proteomes" id="UP000031338">
    <property type="component" value="Unassembled WGS sequence"/>
</dbReference>
<dbReference type="PANTHER" id="PTHR45024:SF3">
    <property type="entry name" value="BLL2957 PROTEIN"/>
    <property type="match status" value="1"/>
</dbReference>
<dbReference type="STRING" id="48936.NJ75_04065"/>
<sequence>MAGVLDGKVVAVTGAGRGIGREIALLCAREGAAVVVNDPGVAQGGDGGDAGPAQTTVNDIVAAGGKAHANLASVADPAGAASIVEDAVQRFGRIDAVVNNAGILRDTIWHKMSYEDWTSVIDVNLTGAFNVSKAATPYFREQSSGSFIHFTSTSGLIGNIGQANYSAAKLGLVAMSQSIALDMARWGVRSNCIAPFAWSRMTASIPAETPEQKLRVERMQTMSADKIAPLVAYLASDLSVDVTNQIFSVRKNEILLFDKPRPVRSMVKLEGWTPTAIAEELIPAFRPSFARADEVSAHVFPYDPV</sequence>
<accession>A0A0B8ZWI4</accession>
<organism evidence="3 4">
    <name type="scientific">Novosphingobium subterraneum</name>
    <dbReference type="NCBI Taxonomy" id="48936"/>
    <lineage>
        <taxon>Bacteria</taxon>
        <taxon>Pseudomonadati</taxon>
        <taxon>Pseudomonadota</taxon>
        <taxon>Alphaproteobacteria</taxon>
        <taxon>Sphingomonadales</taxon>
        <taxon>Sphingomonadaceae</taxon>
        <taxon>Novosphingobium</taxon>
    </lineage>
</organism>
<dbReference type="SMART" id="SM00822">
    <property type="entry name" value="PKS_KR"/>
    <property type="match status" value="1"/>
</dbReference>
<evidence type="ECO:0000256" key="1">
    <source>
        <dbReference type="RuleBase" id="RU000363"/>
    </source>
</evidence>
<dbReference type="InterPro" id="IPR020904">
    <property type="entry name" value="Sc_DH/Rdtase_CS"/>
</dbReference>
<dbReference type="PROSITE" id="PS00061">
    <property type="entry name" value="ADH_SHORT"/>
    <property type="match status" value="1"/>
</dbReference>
<dbReference type="PRINTS" id="PR00080">
    <property type="entry name" value="SDRFAMILY"/>
</dbReference>
<dbReference type="RefSeq" id="WP_039337695.1">
    <property type="nucleotide sequence ID" value="NZ_JRVC01000027.1"/>
</dbReference>
<dbReference type="EMBL" id="JRVC01000027">
    <property type="protein sequence ID" value="KHS42628.1"/>
    <property type="molecule type" value="Genomic_DNA"/>
</dbReference>
<evidence type="ECO:0000259" key="2">
    <source>
        <dbReference type="SMART" id="SM00822"/>
    </source>
</evidence>
<comment type="caution">
    <text evidence="3">The sequence shown here is derived from an EMBL/GenBank/DDBJ whole genome shotgun (WGS) entry which is preliminary data.</text>
</comment>
<dbReference type="AlphaFoldDB" id="A0A0B8ZWI4"/>
<keyword evidence="4" id="KW-1185">Reference proteome</keyword>
<dbReference type="Gene3D" id="3.40.50.720">
    <property type="entry name" value="NAD(P)-binding Rossmann-like Domain"/>
    <property type="match status" value="1"/>
</dbReference>
<reference evidence="3 4" key="1">
    <citation type="submission" date="2014-10" db="EMBL/GenBank/DDBJ databases">
        <title>Draft genome sequence of Novosphingobium subterraneum DSM 12447.</title>
        <authorList>
            <person name="Gan H.M."/>
            <person name="Gan H.Y."/>
            <person name="Savka M.A."/>
        </authorList>
    </citation>
    <scope>NUCLEOTIDE SEQUENCE [LARGE SCALE GENOMIC DNA]</scope>
    <source>
        <strain evidence="3 4">DSM 12447</strain>
    </source>
</reference>
<proteinExistence type="inferred from homology"/>
<evidence type="ECO:0000313" key="3">
    <source>
        <dbReference type="EMBL" id="KHS42628.1"/>
    </source>
</evidence>
<dbReference type="PRINTS" id="PR00081">
    <property type="entry name" value="GDHRDH"/>
</dbReference>
<dbReference type="Pfam" id="PF00106">
    <property type="entry name" value="adh_short"/>
    <property type="match status" value="1"/>
</dbReference>
<gene>
    <name evidence="3" type="ORF">NJ75_04065</name>
</gene>
<feature type="domain" description="Ketoreductase" evidence="2">
    <location>
        <begin position="8"/>
        <end position="204"/>
    </location>
</feature>
<dbReference type="PANTHER" id="PTHR45024">
    <property type="entry name" value="DEHYDROGENASES, SHORT CHAIN"/>
    <property type="match status" value="1"/>
</dbReference>
<dbReference type="PATRIC" id="fig|48936.3.peg.4096"/>